<dbReference type="EMBL" id="JABSTR010000005">
    <property type="protein sequence ID" value="KAH9370897.1"/>
    <property type="molecule type" value="Genomic_DNA"/>
</dbReference>
<name>A0A9J6G856_HAELO</name>
<comment type="caution">
    <text evidence="1">The sequence shown here is derived from an EMBL/GenBank/DDBJ whole genome shotgun (WGS) entry which is preliminary data.</text>
</comment>
<keyword evidence="2" id="KW-1185">Reference proteome</keyword>
<evidence type="ECO:0000313" key="1">
    <source>
        <dbReference type="EMBL" id="KAH9370897.1"/>
    </source>
</evidence>
<dbReference type="Proteomes" id="UP000821853">
    <property type="component" value="Chromosome 3"/>
</dbReference>
<dbReference type="PANTHER" id="PTHR19229">
    <property type="entry name" value="ATP-BINDING CASSETTE TRANSPORTER SUBFAMILY A ABCA"/>
    <property type="match status" value="1"/>
</dbReference>
<evidence type="ECO:0000313" key="2">
    <source>
        <dbReference type="Proteomes" id="UP000821853"/>
    </source>
</evidence>
<dbReference type="InterPro" id="IPR026082">
    <property type="entry name" value="ABCA"/>
</dbReference>
<proteinExistence type="predicted"/>
<dbReference type="GO" id="GO:0005319">
    <property type="term" value="F:lipid transporter activity"/>
    <property type="evidence" value="ECO:0007669"/>
    <property type="project" value="TreeGrafter"/>
</dbReference>
<dbReference type="GO" id="GO:0140359">
    <property type="term" value="F:ABC-type transporter activity"/>
    <property type="evidence" value="ECO:0007669"/>
    <property type="project" value="InterPro"/>
</dbReference>
<dbReference type="PANTHER" id="PTHR19229:SF250">
    <property type="entry name" value="ABC TRANSPORTER DOMAIN-CONTAINING PROTEIN-RELATED"/>
    <property type="match status" value="1"/>
</dbReference>
<accession>A0A9J6G856</accession>
<dbReference type="OrthoDB" id="6414741at2759"/>
<dbReference type="VEuPathDB" id="VectorBase:HLOH_064930"/>
<protein>
    <submittedName>
        <fullName evidence="1">Uncharacterized protein</fullName>
    </submittedName>
</protein>
<organism evidence="1 2">
    <name type="scientific">Haemaphysalis longicornis</name>
    <name type="common">Bush tick</name>
    <dbReference type="NCBI Taxonomy" id="44386"/>
    <lineage>
        <taxon>Eukaryota</taxon>
        <taxon>Metazoa</taxon>
        <taxon>Ecdysozoa</taxon>
        <taxon>Arthropoda</taxon>
        <taxon>Chelicerata</taxon>
        <taxon>Arachnida</taxon>
        <taxon>Acari</taxon>
        <taxon>Parasitiformes</taxon>
        <taxon>Ixodida</taxon>
        <taxon>Ixodoidea</taxon>
        <taxon>Ixodidae</taxon>
        <taxon>Haemaphysalinae</taxon>
        <taxon>Haemaphysalis</taxon>
    </lineage>
</organism>
<reference evidence="1 2" key="1">
    <citation type="journal article" date="2020" name="Cell">
        <title>Large-Scale Comparative Analyses of Tick Genomes Elucidate Their Genetic Diversity and Vector Capacities.</title>
        <authorList>
            <consortium name="Tick Genome and Microbiome Consortium (TIGMIC)"/>
            <person name="Jia N."/>
            <person name="Wang J."/>
            <person name="Shi W."/>
            <person name="Du L."/>
            <person name="Sun Y."/>
            <person name="Zhan W."/>
            <person name="Jiang J.F."/>
            <person name="Wang Q."/>
            <person name="Zhang B."/>
            <person name="Ji P."/>
            <person name="Bell-Sakyi L."/>
            <person name="Cui X.M."/>
            <person name="Yuan T.T."/>
            <person name="Jiang B.G."/>
            <person name="Yang W.F."/>
            <person name="Lam T.T."/>
            <person name="Chang Q.C."/>
            <person name="Ding S.J."/>
            <person name="Wang X.J."/>
            <person name="Zhu J.G."/>
            <person name="Ruan X.D."/>
            <person name="Zhao L."/>
            <person name="Wei J.T."/>
            <person name="Ye R.Z."/>
            <person name="Que T.C."/>
            <person name="Du C.H."/>
            <person name="Zhou Y.H."/>
            <person name="Cheng J.X."/>
            <person name="Dai P.F."/>
            <person name="Guo W.B."/>
            <person name="Han X.H."/>
            <person name="Huang E.J."/>
            <person name="Li L.F."/>
            <person name="Wei W."/>
            <person name="Gao Y.C."/>
            <person name="Liu J.Z."/>
            <person name="Shao H.Z."/>
            <person name="Wang X."/>
            <person name="Wang C.C."/>
            <person name="Yang T.C."/>
            <person name="Huo Q.B."/>
            <person name="Li W."/>
            <person name="Chen H.Y."/>
            <person name="Chen S.E."/>
            <person name="Zhou L.G."/>
            <person name="Ni X.B."/>
            <person name="Tian J.H."/>
            <person name="Sheng Y."/>
            <person name="Liu T."/>
            <person name="Pan Y.S."/>
            <person name="Xia L.Y."/>
            <person name="Li J."/>
            <person name="Zhao F."/>
            <person name="Cao W.C."/>
        </authorList>
    </citation>
    <scope>NUCLEOTIDE SEQUENCE [LARGE SCALE GENOMIC DNA]</scope>
    <source>
        <strain evidence="1">HaeL-2018</strain>
    </source>
</reference>
<dbReference type="GO" id="GO:0016020">
    <property type="term" value="C:membrane"/>
    <property type="evidence" value="ECO:0007669"/>
    <property type="project" value="InterPro"/>
</dbReference>
<dbReference type="AlphaFoldDB" id="A0A9J6G856"/>
<gene>
    <name evidence="1" type="ORF">HPB48_019738</name>
</gene>
<sequence length="136" mass="15590">MEDCEMSCDRVAVMTRGEISCIGPLADLKKRFAKGYTVQFVLQRATSEEIEAFKSTVAAILPELKLREVPMHTLEYYADNKIQWPEWFEKTARLSEKFVLEHVYMSDTISTQIIVVIVQPRFHSITTESGVVSEQV</sequence>